<proteinExistence type="predicted"/>
<reference evidence="1" key="1">
    <citation type="submission" date="2016-04" db="EMBL/GenBank/DDBJ databases">
        <authorList>
            <person name="Evans L.H."/>
            <person name="Alamgir A."/>
            <person name="Owens N."/>
            <person name="Weber N.D."/>
            <person name="Virtaneva K."/>
            <person name="Barbian K."/>
            <person name="Babar A."/>
            <person name="Rosenke K."/>
        </authorList>
    </citation>
    <scope>NUCLEOTIDE SEQUENCE [LARGE SCALE GENOMIC DNA]</scope>
    <source>
        <strain evidence="1">CBS 101.48</strain>
    </source>
</reference>
<dbReference type="EMBL" id="LT552047">
    <property type="protein sequence ID" value="SAL97900.1"/>
    <property type="molecule type" value="Genomic_DNA"/>
</dbReference>
<protein>
    <submittedName>
        <fullName evidence="1">Uncharacterized protein</fullName>
    </submittedName>
</protein>
<accession>A0A168M3R5</accession>
<dbReference type="AlphaFoldDB" id="A0A168M3R5"/>
<sequence length="114" mass="13558">MSSLKAFPSHAQVQPRVIVVEGKPWLVLNNDIKVQKDEDETIVCITSDDRYCYHQRNEFSVLSSPFLFKQNSGSSLIRSLTQAVFRAWRRFWYRRRYVYPVIRKKDTLMVQQKS</sequence>
<evidence type="ECO:0000313" key="2">
    <source>
        <dbReference type="Proteomes" id="UP000078561"/>
    </source>
</evidence>
<keyword evidence="2" id="KW-1185">Reference proteome</keyword>
<evidence type="ECO:0000313" key="1">
    <source>
        <dbReference type="EMBL" id="SAL97900.1"/>
    </source>
</evidence>
<dbReference type="Proteomes" id="UP000078561">
    <property type="component" value="Unassembled WGS sequence"/>
</dbReference>
<name>A0A168M3R5_ABSGL</name>
<organism evidence="1">
    <name type="scientific">Absidia glauca</name>
    <name type="common">Pin mould</name>
    <dbReference type="NCBI Taxonomy" id="4829"/>
    <lineage>
        <taxon>Eukaryota</taxon>
        <taxon>Fungi</taxon>
        <taxon>Fungi incertae sedis</taxon>
        <taxon>Mucoromycota</taxon>
        <taxon>Mucoromycotina</taxon>
        <taxon>Mucoromycetes</taxon>
        <taxon>Mucorales</taxon>
        <taxon>Cunninghamellaceae</taxon>
        <taxon>Absidia</taxon>
    </lineage>
</organism>
<dbReference type="InParanoid" id="A0A168M3R5"/>
<gene>
    <name evidence="1" type="primary">ABSGL_03427.1 scaffold 4609</name>
</gene>